<dbReference type="InterPro" id="IPR036429">
    <property type="entry name" value="SpoA-like_sf"/>
</dbReference>
<sequence>MTNQVKGDDVKSVERENMTDKQGISHAEKVKQRVDIQEVSGNEDSHHNEELDVQENDVKTSYEGQEKIMESTIGNIAVNVFLVLAKRSMTLKEVTDLSVGDVIACNGSLKEMEIFVGDQCVAKGEVMTDNNEIKVKIVEVF</sequence>
<evidence type="ECO:0000259" key="2">
    <source>
        <dbReference type="Pfam" id="PF01052"/>
    </source>
</evidence>
<protein>
    <submittedName>
        <fullName evidence="3">Surface presentation of antigens family protein</fullName>
    </submittedName>
</protein>
<feature type="compositionally biased region" description="Basic and acidic residues" evidence="1">
    <location>
        <begin position="1"/>
        <end position="19"/>
    </location>
</feature>
<feature type="compositionally biased region" description="Basic and acidic residues" evidence="1">
    <location>
        <begin position="43"/>
        <end position="57"/>
    </location>
</feature>
<evidence type="ECO:0000313" key="3">
    <source>
        <dbReference type="EMBL" id="ETO91522.1"/>
    </source>
</evidence>
<evidence type="ECO:0000313" key="4">
    <source>
        <dbReference type="Proteomes" id="UP000018951"/>
    </source>
</evidence>
<feature type="domain" description="Flagellar motor switch protein FliN-like C-terminal" evidence="2">
    <location>
        <begin position="73"/>
        <end position="140"/>
    </location>
</feature>
<organism evidence="3 4">
    <name type="scientific">Candidatus Xenolissoclinum pacificiensis L6</name>
    <dbReference type="NCBI Taxonomy" id="1401685"/>
    <lineage>
        <taxon>Bacteria</taxon>
        <taxon>Pseudomonadati</taxon>
        <taxon>Pseudomonadota</taxon>
        <taxon>Alphaproteobacteria</taxon>
        <taxon>Rickettsiales</taxon>
        <taxon>Anaplasmataceae</taxon>
        <taxon>Candidatus Xenolissoclinum</taxon>
    </lineage>
</organism>
<name>W2V1I3_9RICK</name>
<feature type="region of interest" description="Disordered" evidence="1">
    <location>
        <begin position="1"/>
        <end position="57"/>
    </location>
</feature>
<keyword evidence="4" id="KW-1185">Reference proteome</keyword>
<dbReference type="Proteomes" id="UP000018951">
    <property type="component" value="Unassembled WGS sequence"/>
</dbReference>
<evidence type="ECO:0000256" key="1">
    <source>
        <dbReference type="SAM" id="MobiDB-lite"/>
    </source>
</evidence>
<accession>W2V1I3</accession>
<dbReference type="Gene3D" id="2.30.330.10">
    <property type="entry name" value="SpoA-like"/>
    <property type="match status" value="1"/>
</dbReference>
<dbReference type="SUPFAM" id="SSF101801">
    <property type="entry name" value="Surface presentation of antigens (SPOA)"/>
    <property type="match status" value="1"/>
</dbReference>
<dbReference type="InterPro" id="IPR001543">
    <property type="entry name" value="FliN-like_C"/>
</dbReference>
<comment type="caution">
    <text evidence="3">The sequence shown here is derived from an EMBL/GenBank/DDBJ whole genome shotgun (WGS) entry which is preliminary data.</text>
</comment>
<dbReference type="AlphaFoldDB" id="W2V1I3"/>
<dbReference type="STRING" id="1401685.P857_175"/>
<reference evidence="3 4" key="1">
    <citation type="journal article" date="2013" name="PLoS ONE">
        <title>Bacterial endosymbiosis in a chordate host: long-term co-evolution and conservation of secondary metabolism.</title>
        <authorList>
            <person name="Kwan J.C."/>
            <person name="Schmidt E.W."/>
        </authorList>
    </citation>
    <scope>NUCLEOTIDE SEQUENCE [LARGE SCALE GENOMIC DNA]</scope>
    <source>
        <strain evidence="4">L6</strain>
    </source>
</reference>
<gene>
    <name evidence="3" type="ORF">P857_175</name>
</gene>
<dbReference type="Pfam" id="PF01052">
    <property type="entry name" value="FliMN_C"/>
    <property type="match status" value="1"/>
</dbReference>
<dbReference type="EMBL" id="AXCJ01000003">
    <property type="protein sequence ID" value="ETO91522.1"/>
    <property type="molecule type" value="Genomic_DNA"/>
</dbReference>
<proteinExistence type="predicted"/>
<feature type="compositionally biased region" description="Basic and acidic residues" evidence="1">
    <location>
        <begin position="26"/>
        <end position="36"/>
    </location>
</feature>